<dbReference type="EMBL" id="JADGJH010001206">
    <property type="protein sequence ID" value="KAJ3116763.1"/>
    <property type="molecule type" value="Genomic_DNA"/>
</dbReference>
<evidence type="ECO:0000313" key="2">
    <source>
        <dbReference type="Proteomes" id="UP001211907"/>
    </source>
</evidence>
<proteinExistence type="predicted"/>
<name>A0AAD5XF73_9FUNG</name>
<protein>
    <submittedName>
        <fullName evidence="1">Uncharacterized protein</fullName>
    </submittedName>
</protein>
<accession>A0AAD5XF73</accession>
<sequence>MSSITGATTATTAALAITVTDSAASTITAAASTTILTTTKASLNASILIPPISTTIGAPCPSTYNLVYACGWDAKKSDEIVVQCLSGTVTYGYPCVANASLAFSGPECVYMYYGSNGYFADLYLPYCYNGTAHTSQPTDATVVVSGQYFTLPFPTAVTVSASSTTSLPTSSASASELSSLGFGFALIAVAKTFLLGW</sequence>
<dbReference type="AlphaFoldDB" id="A0AAD5XF73"/>
<reference evidence="1" key="1">
    <citation type="submission" date="2020-05" db="EMBL/GenBank/DDBJ databases">
        <title>Phylogenomic resolution of chytrid fungi.</title>
        <authorList>
            <person name="Stajich J.E."/>
            <person name="Amses K."/>
            <person name="Simmons R."/>
            <person name="Seto K."/>
            <person name="Myers J."/>
            <person name="Bonds A."/>
            <person name="Quandt C.A."/>
            <person name="Barry K."/>
            <person name="Liu P."/>
            <person name="Grigoriev I."/>
            <person name="Longcore J.E."/>
            <person name="James T.Y."/>
        </authorList>
    </citation>
    <scope>NUCLEOTIDE SEQUENCE</scope>
    <source>
        <strain evidence="1">JEL0513</strain>
    </source>
</reference>
<evidence type="ECO:0000313" key="1">
    <source>
        <dbReference type="EMBL" id="KAJ3116763.1"/>
    </source>
</evidence>
<organism evidence="1 2">
    <name type="scientific">Physocladia obscura</name>
    <dbReference type="NCBI Taxonomy" id="109957"/>
    <lineage>
        <taxon>Eukaryota</taxon>
        <taxon>Fungi</taxon>
        <taxon>Fungi incertae sedis</taxon>
        <taxon>Chytridiomycota</taxon>
        <taxon>Chytridiomycota incertae sedis</taxon>
        <taxon>Chytridiomycetes</taxon>
        <taxon>Chytridiales</taxon>
        <taxon>Chytriomycetaceae</taxon>
        <taxon>Physocladia</taxon>
    </lineage>
</organism>
<gene>
    <name evidence="1" type="ORF">HK100_000977</name>
</gene>
<keyword evidence="2" id="KW-1185">Reference proteome</keyword>
<comment type="caution">
    <text evidence="1">The sequence shown here is derived from an EMBL/GenBank/DDBJ whole genome shotgun (WGS) entry which is preliminary data.</text>
</comment>
<dbReference type="Proteomes" id="UP001211907">
    <property type="component" value="Unassembled WGS sequence"/>
</dbReference>